<evidence type="ECO:0000259" key="5">
    <source>
        <dbReference type="PROSITE" id="PS51934"/>
    </source>
</evidence>
<keyword evidence="4" id="KW-0443">Lipid metabolism</keyword>
<dbReference type="OrthoDB" id="10051797at2759"/>
<dbReference type="STRING" id="6573.A0A210QRR7"/>
<dbReference type="Proteomes" id="UP000242188">
    <property type="component" value="Unassembled WGS sequence"/>
</dbReference>
<dbReference type="Gene3D" id="3.90.1720.10">
    <property type="entry name" value="endopeptidase domain like (from Nostoc punctiforme)"/>
    <property type="match status" value="1"/>
</dbReference>
<dbReference type="PANTHER" id="PTHR13943:SF77">
    <property type="entry name" value="LRAT DOMAIN-CONTAINING PROTEIN"/>
    <property type="match status" value="1"/>
</dbReference>
<comment type="caution">
    <text evidence="6">The sequence shown here is derived from an EMBL/GenBank/DDBJ whole genome shotgun (WGS) entry which is preliminary data.</text>
</comment>
<comment type="similarity">
    <text evidence="1">Belongs to the H-rev107 family.</text>
</comment>
<feature type="domain" description="LRAT" evidence="5">
    <location>
        <begin position="33"/>
        <end position="133"/>
    </location>
</feature>
<evidence type="ECO:0000256" key="4">
    <source>
        <dbReference type="ARBA" id="ARBA00023098"/>
    </source>
</evidence>
<dbReference type="InterPro" id="IPR007053">
    <property type="entry name" value="LRAT_dom"/>
</dbReference>
<dbReference type="Pfam" id="PF04970">
    <property type="entry name" value="LRAT"/>
    <property type="match status" value="1"/>
</dbReference>
<name>A0A210QRR7_MIZYE</name>
<dbReference type="GO" id="GO:0008970">
    <property type="term" value="F:phospholipase A1 activity"/>
    <property type="evidence" value="ECO:0007669"/>
    <property type="project" value="TreeGrafter"/>
</dbReference>
<sequence length="148" mass="16714">MSFSSKAVFGVELASSKRARIETSLLARKPGDMIRMARDGFLHYAIYIGKDKVVDFVADNGGEINSRNLYETVGASECAIDNYLDNEYRSYPEQEIVQRALYAIAESHIYRLGTYNCEHFATWCRYGYKYCHQPCEVAATLGALVNLS</sequence>
<protein>
    <submittedName>
        <fullName evidence="6">Retinoic acid receptor responder protein 3</fullName>
    </submittedName>
</protein>
<keyword evidence="2" id="KW-0808">Transferase</keyword>
<dbReference type="GO" id="GO:0004623">
    <property type="term" value="F:phospholipase A2 activity"/>
    <property type="evidence" value="ECO:0007669"/>
    <property type="project" value="TreeGrafter"/>
</dbReference>
<evidence type="ECO:0000313" key="7">
    <source>
        <dbReference type="Proteomes" id="UP000242188"/>
    </source>
</evidence>
<accession>A0A210QRR7</accession>
<dbReference type="GO" id="GO:0016410">
    <property type="term" value="F:N-acyltransferase activity"/>
    <property type="evidence" value="ECO:0007669"/>
    <property type="project" value="TreeGrafter"/>
</dbReference>
<keyword evidence="7" id="KW-1185">Reference proteome</keyword>
<evidence type="ECO:0000256" key="1">
    <source>
        <dbReference type="ARBA" id="ARBA00007824"/>
    </source>
</evidence>
<keyword evidence="3" id="KW-0378">Hydrolase</keyword>
<dbReference type="GO" id="GO:0005737">
    <property type="term" value="C:cytoplasm"/>
    <property type="evidence" value="ECO:0007669"/>
    <property type="project" value="TreeGrafter"/>
</dbReference>
<evidence type="ECO:0000256" key="2">
    <source>
        <dbReference type="ARBA" id="ARBA00022679"/>
    </source>
</evidence>
<dbReference type="PROSITE" id="PS51934">
    <property type="entry name" value="LRAT"/>
    <property type="match status" value="1"/>
</dbReference>
<dbReference type="GO" id="GO:0070292">
    <property type="term" value="P:N-acylphosphatidylethanolamine metabolic process"/>
    <property type="evidence" value="ECO:0007669"/>
    <property type="project" value="TreeGrafter"/>
</dbReference>
<organism evidence="6 7">
    <name type="scientific">Mizuhopecten yessoensis</name>
    <name type="common">Japanese scallop</name>
    <name type="synonym">Patinopecten yessoensis</name>
    <dbReference type="NCBI Taxonomy" id="6573"/>
    <lineage>
        <taxon>Eukaryota</taxon>
        <taxon>Metazoa</taxon>
        <taxon>Spiralia</taxon>
        <taxon>Lophotrochozoa</taxon>
        <taxon>Mollusca</taxon>
        <taxon>Bivalvia</taxon>
        <taxon>Autobranchia</taxon>
        <taxon>Pteriomorphia</taxon>
        <taxon>Pectinida</taxon>
        <taxon>Pectinoidea</taxon>
        <taxon>Pectinidae</taxon>
        <taxon>Mizuhopecten</taxon>
    </lineage>
</organism>
<dbReference type="PANTHER" id="PTHR13943">
    <property type="entry name" value="HRAS-LIKE SUPPRESSOR - RELATED"/>
    <property type="match status" value="1"/>
</dbReference>
<keyword evidence="6" id="KW-0675">Receptor</keyword>
<dbReference type="EMBL" id="NEDP02002258">
    <property type="protein sequence ID" value="OWF51435.1"/>
    <property type="molecule type" value="Genomic_DNA"/>
</dbReference>
<gene>
    <name evidence="6" type="ORF">KP79_PYT00734</name>
</gene>
<proteinExistence type="inferred from homology"/>
<reference evidence="6 7" key="1">
    <citation type="journal article" date="2017" name="Nat. Ecol. Evol.">
        <title>Scallop genome provides insights into evolution of bilaterian karyotype and development.</title>
        <authorList>
            <person name="Wang S."/>
            <person name="Zhang J."/>
            <person name="Jiao W."/>
            <person name="Li J."/>
            <person name="Xun X."/>
            <person name="Sun Y."/>
            <person name="Guo X."/>
            <person name="Huan P."/>
            <person name="Dong B."/>
            <person name="Zhang L."/>
            <person name="Hu X."/>
            <person name="Sun X."/>
            <person name="Wang J."/>
            <person name="Zhao C."/>
            <person name="Wang Y."/>
            <person name="Wang D."/>
            <person name="Huang X."/>
            <person name="Wang R."/>
            <person name="Lv J."/>
            <person name="Li Y."/>
            <person name="Zhang Z."/>
            <person name="Liu B."/>
            <person name="Lu W."/>
            <person name="Hui Y."/>
            <person name="Liang J."/>
            <person name="Zhou Z."/>
            <person name="Hou R."/>
            <person name="Li X."/>
            <person name="Liu Y."/>
            <person name="Li H."/>
            <person name="Ning X."/>
            <person name="Lin Y."/>
            <person name="Zhao L."/>
            <person name="Xing Q."/>
            <person name="Dou J."/>
            <person name="Li Y."/>
            <person name="Mao J."/>
            <person name="Guo H."/>
            <person name="Dou H."/>
            <person name="Li T."/>
            <person name="Mu C."/>
            <person name="Jiang W."/>
            <person name="Fu Q."/>
            <person name="Fu X."/>
            <person name="Miao Y."/>
            <person name="Liu J."/>
            <person name="Yu Q."/>
            <person name="Li R."/>
            <person name="Liao H."/>
            <person name="Li X."/>
            <person name="Kong Y."/>
            <person name="Jiang Z."/>
            <person name="Chourrout D."/>
            <person name="Li R."/>
            <person name="Bao Z."/>
        </authorList>
    </citation>
    <scope>NUCLEOTIDE SEQUENCE [LARGE SCALE GENOMIC DNA]</scope>
    <source>
        <strain evidence="6 7">PY_sf001</strain>
    </source>
</reference>
<evidence type="ECO:0000256" key="3">
    <source>
        <dbReference type="ARBA" id="ARBA00022801"/>
    </source>
</evidence>
<evidence type="ECO:0000313" key="6">
    <source>
        <dbReference type="EMBL" id="OWF51435.1"/>
    </source>
</evidence>
<dbReference type="AlphaFoldDB" id="A0A210QRR7"/>
<dbReference type="InterPro" id="IPR051496">
    <property type="entry name" value="H-rev107_PLA/AT"/>
</dbReference>